<sequence length="395" mass="40638">MLLVTAGSRGDVEPFVTLARAAKAAGHQVRVAAPDNSGVATDGISLISLGVDYSAMIEDQGVSFGAALRNYRTVVKPIMRGVIVGAARAALVFQPDMIVAHPKVLSAPLIAASLGIPHVRVEMVPAVTPTRAFPAAGTVTADLGPLNRLTYLAASAASSMFGVALDEAARLLGVPRSDRMPPPTATLMPISPALLERPEDWPVSVHLTGAWVGSDSGTALEPNVAAFIAGGSFVYAGFGSMVSGNPAARGRALVDAARARGQRLFVATGLGGIEIAPELRGDDVLVVRSAPHNLVLPHAAVAVHHGGVGTVQAATRAGTVSVVIPFIADQPFWAAMLHRRGLAPRPVAQGRATAARIGMALDAAPQYRDPVDAAARRMRAEHGTAAALAIISALR</sequence>
<dbReference type="PANTHER" id="PTHR48050">
    <property type="entry name" value="STEROL 3-BETA-GLUCOSYLTRANSFERASE"/>
    <property type="match status" value="1"/>
</dbReference>
<dbReference type="Proteomes" id="UP001054811">
    <property type="component" value="Chromosome"/>
</dbReference>
<dbReference type="CDD" id="cd03784">
    <property type="entry name" value="GT1_Gtf-like"/>
    <property type="match status" value="1"/>
</dbReference>
<evidence type="ECO:0000313" key="2">
    <source>
        <dbReference type="Proteomes" id="UP001054811"/>
    </source>
</evidence>
<reference evidence="1" key="1">
    <citation type="submission" date="2022-01" db="EMBL/GenBank/DDBJ databases">
        <title>Microbacterium eymi and Microbacterium rhizovicinus sp. nov., isolated from the rhizospheric soil of Elymus tsukushiensis, a plant native to the Dokdo Islands, Republic of Korea.</title>
        <authorList>
            <person name="Hwang Y.J."/>
        </authorList>
    </citation>
    <scope>NUCLEOTIDE SEQUENCE</scope>
    <source>
        <strain evidence="1">KUDC0405</strain>
    </source>
</reference>
<dbReference type="EMBL" id="CP091139">
    <property type="protein sequence ID" value="UUT35229.1"/>
    <property type="molecule type" value="Genomic_DNA"/>
</dbReference>
<accession>A0ABY5NJC2</accession>
<organism evidence="1 2">
    <name type="scientific">Microbacterium elymi</name>
    <dbReference type="NCBI Taxonomy" id="2909587"/>
    <lineage>
        <taxon>Bacteria</taxon>
        <taxon>Bacillati</taxon>
        <taxon>Actinomycetota</taxon>
        <taxon>Actinomycetes</taxon>
        <taxon>Micrococcales</taxon>
        <taxon>Microbacteriaceae</taxon>
        <taxon>Microbacterium</taxon>
    </lineage>
</organism>
<dbReference type="SUPFAM" id="SSF53756">
    <property type="entry name" value="UDP-Glycosyltransferase/glycogen phosphorylase"/>
    <property type="match status" value="1"/>
</dbReference>
<dbReference type="InterPro" id="IPR050426">
    <property type="entry name" value="Glycosyltransferase_28"/>
</dbReference>
<dbReference type="PANTHER" id="PTHR48050:SF13">
    <property type="entry name" value="STEROL 3-BETA-GLUCOSYLTRANSFERASE UGT80A2"/>
    <property type="match status" value="1"/>
</dbReference>
<dbReference type="RefSeq" id="WP_259611793.1">
    <property type="nucleotide sequence ID" value="NZ_CP091139.2"/>
</dbReference>
<keyword evidence="2" id="KW-1185">Reference proteome</keyword>
<dbReference type="Pfam" id="PF00201">
    <property type="entry name" value="UDPGT"/>
    <property type="match status" value="1"/>
</dbReference>
<gene>
    <name evidence="1" type="ORF">L2X98_34035</name>
</gene>
<dbReference type="InterPro" id="IPR002213">
    <property type="entry name" value="UDP_glucos_trans"/>
</dbReference>
<evidence type="ECO:0000313" key="1">
    <source>
        <dbReference type="EMBL" id="UUT35229.1"/>
    </source>
</evidence>
<proteinExistence type="predicted"/>
<dbReference type="Gene3D" id="3.40.50.2000">
    <property type="entry name" value="Glycogen Phosphorylase B"/>
    <property type="match status" value="2"/>
</dbReference>
<protein>
    <submittedName>
        <fullName evidence="1">Glycosyltransferase</fullName>
    </submittedName>
</protein>
<name>A0ABY5NJC2_9MICO</name>